<dbReference type="Proteomes" id="UP000621266">
    <property type="component" value="Unassembled WGS sequence"/>
</dbReference>
<organism evidence="1 2">
    <name type="scientific">Streptomyces lycii</name>
    <dbReference type="NCBI Taxonomy" id="2654337"/>
    <lineage>
        <taxon>Bacteria</taxon>
        <taxon>Bacillati</taxon>
        <taxon>Actinomycetota</taxon>
        <taxon>Actinomycetes</taxon>
        <taxon>Kitasatosporales</taxon>
        <taxon>Streptomycetaceae</taxon>
        <taxon>Streptomyces</taxon>
    </lineage>
</organism>
<proteinExistence type="predicted"/>
<dbReference type="RefSeq" id="WP_156204908.1">
    <property type="nucleotide sequence ID" value="NZ_WHPN01000029.1"/>
</dbReference>
<keyword evidence="2" id="KW-1185">Reference proteome</keyword>
<name>A0ABQ7FR05_9ACTN</name>
<accession>A0ABQ7FR05</accession>
<protein>
    <submittedName>
        <fullName evidence="1">Uncharacterized protein</fullName>
    </submittedName>
</protein>
<dbReference type="EMBL" id="WHPN01000029">
    <property type="protein sequence ID" value="KAF4410909.1"/>
    <property type="molecule type" value="Genomic_DNA"/>
</dbReference>
<evidence type="ECO:0000313" key="1">
    <source>
        <dbReference type="EMBL" id="KAF4410909.1"/>
    </source>
</evidence>
<comment type="caution">
    <text evidence="1">The sequence shown here is derived from an EMBL/GenBank/DDBJ whole genome shotgun (WGS) entry which is preliminary data.</text>
</comment>
<sequence>MKYNGPKKDFRVSNDIADIAATIVRDRHSVDVRSHELYPAFAALFAAEIGREPRKWLKRGNGWFARMDDVFYATGDHPDVF</sequence>
<reference evidence="1 2" key="1">
    <citation type="submission" date="2019-10" db="EMBL/GenBank/DDBJ databases">
        <title>Streptomyces tenebrisbrunneis sp.nov., an endogenous actinomycete isolated from of Lycium ruthenicum.</title>
        <authorList>
            <person name="Ma L."/>
        </authorList>
    </citation>
    <scope>NUCLEOTIDE SEQUENCE [LARGE SCALE GENOMIC DNA]</scope>
    <source>
        <strain evidence="1 2">TRM 66187</strain>
    </source>
</reference>
<gene>
    <name evidence="1" type="ORF">GCU69_01430</name>
</gene>
<evidence type="ECO:0000313" key="2">
    <source>
        <dbReference type="Proteomes" id="UP000621266"/>
    </source>
</evidence>